<comment type="caution">
    <text evidence="1">The sequence shown here is derived from an EMBL/GenBank/DDBJ whole genome shotgun (WGS) entry which is preliminary data.</text>
</comment>
<dbReference type="EMBL" id="JAHWYN010000022">
    <property type="protein sequence ID" value="MBW4362350.1"/>
    <property type="molecule type" value="Genomic_DNA"/>
</dbReference>
<protein>
    <recommendedName>
        <fullName evidence="3">DNA-binding protein</fullName>
    </recommendedName>
</protein>
<accession>A0ABS6Y0A7</accession>
<sequence length="81" mass="9404">MKKRLNIKMKNGLETANPIDRKADKQLNIFGLAEHLNKTPLSLYLLVKTKQVPYVRVEKQPILSLSIVETYFLNFEKITNC</sequence>
<proteinExistence type="predicted"/>
<organism evidence="1 2">
    <name type="scientific">Flavobacterium taihuense</name>
    <dbReference type="NCBI Taxonomy" id="2857508"/>
    <lineage>
        <taxon>Bacteria</taxon>
        <taxon>Pseudomonadati</taxon>
        <taxon>Bacteroidota</taxon>
        <taxon>Flavobacteriia</taxon>
        <taxon>Flavobacteriales</taxon>
        <taxon>Flavobacteriaceae</taxon>
        <taxon>Flavobacterium</taxon>
    </lineage>
</organism>
<dbReference type="Proteomes" id="UP000812031">
    <property type="component" value="Unassembled WGS sequence"/>
</dbReference>
<keyword evidence="2" id="KW-1185">Reference proteome</keyword>
<name>A0ABS6Y0A7_9FLAO</name>
<evidence type="ECO:0008006" key="3">
    <source>
        <dbReference type="Google" id="ProtNLM"/>
    </source>
</evidence>
<reference evidence="1 2" key="1">
    <citation type="submission" date="2021-07" db="EMBL/GenBank/DDBJ databases">
        <title>Flavobacterium sp. nov. isolated from sediment on the Taihu Lake.</title>
        <authorList>
            <person name="Qu J.-H."/>
        </authorList>
    </citation>
    <scope>NUCLEOTIDE SEQUENCE [LARGE SCALE GENOMIC DNA]</scope>
    <source>
        <strain evidence="1 2">NAS39</strain>
    </source>
</reference>
<dbReference type="RefSeq" id="WP_219318836.1">
    <property type="nucleotide sequence ID" value="NZ_JAHWYN010000022.1"/>
</dbReference>
<evidence type="ECO:0000313" key="2">
    <source>
        <dbReference type="Proteomes" id="UP000812031"/>
    </source>
</evidence>
<gene>
    <name evidence="1" type="ORF">KZH69_17820</name>
</gene>
<evidence type="ECO:0000313" key="1">
    <source>
        <dbReference type="EMBL" id="MBW4362350.1"/>
    </source>
</evidence>